<dbReference type="PANTHER" id="PTHR11017">
    <property type="entry name" value="LEUCINE-RICH REPEAT-CONTAINING PROTEIN"/>
    <property type="match status" value="1"/>
</dbReference>
<dbReference type="GO" id="GO:0006952">
    <property type="term" value="P:defense response"/>
    <property type="evidence" value="ECO:0007669"/>
    <property type="project" value="InterPro"/>
</dbReference>
<dbReference type="SUPFAM" id="SSF52058">
    <property type="entry name" value="L domain-like"/>
    <property type="match status" value="1"/>
</dbReference>
<dbReference type="EMBL" id="JAUIZM010000004">
    <property type="protein sequence ID" value="KAK1387842.1"/>
    <property type="molecule type" value="Genomic_DNA"/>
</dbReference>
<dbReference type="Gene3D" id="3.80.10.10">
    <property type="entry name" value="Ribonuclease Inhibitor"/>
    <property type="match status" value="1"/>
</dbReference>
<accession>A0AAD8MWY9</accession>
<proteinExistence type="predicted"/>
<dbReference type="AlphaFoldDB" id="A0AAD8MWY9"/>
<protein>
    <submittedName>
        <fullName evidence="1">Uncharacterized protein</fullName>
    </submittedName>
</protein>
<gene>
    <name evidence="1" type="ORF">POM88_016020</name>
</gene>
<name>A0AAD8MWY9_9APIA</name>
<evidence type="ECO:0000313" key="2">
    <source>
        <dbReference type="Proteomes" id="UP001237642"/>
    </source>
</evidence>
<sequence length="264" mass="30204">MSNSIIYRWQCLPTDFCPKNLVYLEVQRSNFKNLWIGPKCMEKLKILNISGCTFLTTTPDFSRVPCIEDLNLSGCEGLALSANEEVIDIYLPMRDIPSWFRHQLSNSSRISLDMPKTVPNRVIGMILWFNVGHPTSPRKMQYSDNIAHAEFGALTCLNFFMGYSGKMYRDVCDEIIKYKKESDASDLSASRDSDVCDFWASVCVNRMTHTRGWFCETSAWKPVPQSWVSFIPHAQFPLKAGEQINIHVKDYTILESIGGHLMYA</sequence>
<organism evidence="1 2">
    <name type="scientific">Heracleum sosnowskyi</name>
    <dbReference type="NCBI Taxonomy" id="360622"/>
    <lineage>
        <taxon>Eukaryota</taxon>
        <taxon>Viridiplantae</taxon>
        <taxon>Streptophyta</taxon>
        <taxon>Embryophyta</taxon>
        <taxon>Tracheophyta</taxon>
        <taxon>Spermatophyta</taxon>
        <taxon>Magnoliopsida</taxon>
        <taxon>eudicotyledons</taxon>
        <taxon>Gunneridae</taxon>
        <taxon>Pentapetalae</taxon>
        <taxon>asterids</taxon>
        <taxon>campanulids</taxon>
        <taxon>Apiales</taxon>
        <taxon>Apiaceae</taxon>
        <taxon>Apioideae</taxon>
        <taxon>apioid superclade</taxon>
        <taxon>Tordylieae</taxon>
        <taxon>Tordyliinae</taxon>
        <taxon>Heracleum</taxon>
    </lineage>
</organism>
<dbReference type="InterPro" id="IPR032675">
    <property type="entry name" value="LRR_dom_sf"/>
</dbReference>
<comment type="caution">
    <text evidence="1">The sequence shown here is derived from an EMBL/GenBank/DDBJ whole genome shotgun (WGS) entry which is preliminary data.</text>
</comment>
<dbReference type="PANTHER" id="PTHR11017:SF385">
    <property type="entry name" value="DISEASE RESISTANCE PROTEIN (TIR-NBS-LRR CLASS)-RELATED"/>
    <property type="match status" value="1"/>
</dbReference>
<reference evidence="1" key="2">
    <citation type="submission" date="2023-05" db="EMBL/GenBank/DDBJ databases">
        <authorList>
            <person name="Schelkunov M.I."/>
        </authorList>
    </citation>
    <scope>NUCLEOTIDE SEQUENCE</scope>
    <source>
        <strain evidence="1">Hsosn_3</strain>
        <tissue evidence="1">Leaf</tissue>
    </source>
</reference>
<reference evidence="1" key="1">
    <citation type="submission" date="2023-02" db="EMBL/GenBank/DDBJ databases">
        <title>Genome of toxic invasive species Heracleum sosnowskyi carries increased number of genes despite the absence of recent whole-genome duplications.</title>
        <authorList>
            <person name="Schelkunov M."/>
            <person name="Shtratnikova V."/>
            <person name="Makarenko M."/>
            <person name="Klepikova A."/>
            <person name="Omelchenko D."/>
            <person name="Novikova G."/>
            <person name="Obukhova E."/>
            <person name="Bogdanov V."/>
            <person name="Penin A."/>
            <person name="Logacheva M."/>
        </authorList>
    </citation>
    <scope>NUCLEOTIDE SEQUENCE</scope>
    <source>
        <strain evidence="1">Hsosn_3</strain>
        <tissue evidence="1">Leaf</tissue>
    </source>
</reference>
<keyword evidence="2" id="KW-1185">Reference proteome</keyword>
<evidence type="ECO:0000313" key="1">
    <source>
        <dbReference type="EMBL" id="KAK1387842.1"/>
    </source>
</evidence>
<dbReference type="InterPro" id="IPR044974">
    <property type="entry name" value="Disease_R_plants"/>
</dbReference>
<dbReference type="Proteomes" id="UP001237642">
    <property type="component" value="Unassembled WGS sequence"/>
</dbReference>